<comment type="caution">
    <text evidence="1">The sequence shown here is derived from an EMBL/GenBank/DDBJ whole genome shotgun (WGS) entry which is preliminary data.</text>
</comment>
<sequence>MSQPKQSAPPPRQSTGSASVAGMTANGDDDTGLTQSLSQLSLAGQPPPAKSPQIKTTPAPLKPPSRRTPPLLRKASLNSLHSLNGSSTARPASRRSSSSHFTPGLNKTGHIGANVPEEEERSPDYFKAELAAHHGEARTRQTETIVILNDAVYGHRFSRPRTSRSALSTIVERPERIKAGVLGISTAYVHLGGRHSEGTLPIDPKRDVHGVPGIPFRIRKTTRRLPLASPAVTNVHGTKWMDELKLMCDSAEAKLAMGGRELQRPVMPRGPDEGPPQKLHEGDLYLCSESLNAIEGALGAVCEAVDTVFTTDYRRAFVGVRPPGHHCSASHPSGFCWVNNVHVGIMHGVLTQGMTHAAIIDFDLHHGDGSQSITWQHNTRAVSATKNASPWKKTSIGYFSLHDINSYPCEMGDEEKVKNASLCIDNAHGQTIWNVHLQSWKTEQDFWALYESKYMVLLDKTRNYLKNQAERLTALGQTPKAAIFFSAGFDASGRHQVNVPTEFYARLSQDVVRLAAEEGLHVDGRVISVLEGGYSDRAISSGVLSHLSGLVGDQAPEKHFQDSPGLGSEMGQRIGVIEDGPQVATTRPLASTHLYDPLWWASGELDKLERLTEPPRLLANHATQRNRQVPWVIAAQELCKLLIPSERQTDSCKPEDLNAEATKARRDRASNLMGLPPPPDPRAGLDREWLCYTITSEWRPNSQEGQPAP</sequence>
<keyword evidence="2" id="KW-1185">Reference proteome</keyword>
<protein>
    <submittedName>
        <fullName evidence="1">Uncharacterized protein</fullName>
    </submittedName>
</protein>
<name>A0ACC4DCR2_PURLI</name>
<accession>A0ACC4DCR2</accession>
<dbReference type="EMBL" id="JBGNUJ010000011">
    <property type="protein sequence ID" value="KAL3953823.1"/>
    <property type="molecule type" value="Genomic_DNA"/>
</dbReference>
<evidence type="ECO:0000313" key="2">
    <source>
        <dbReference type="Proteomes" id="UP001638806"/>
    </source>
</evidence>
<dbReference type="Proteomes" id="UP001638806">
    <property type="component" value="Unassembled WGS sequence"/>
</dbReference>
<organism evidence="1 2">
    <name type="scientific">Purpureocillium lilacinum</name>
    <name type="common">Paecilomyces lilacinus</name>
    <dbReference type="NCBI Taxonomy" id="33203"/>
    <lineage>
        <taxon>Eukaryota</taxon>
        <taxon>Fungi</taxon>
        <taxon>Dikarya</taxon>
        <taxon>Ascomycota</taxon>
        <taxon>Pezizomycotina</taxon>
        <taxon>Sordariomycetes</taxon>
        <taxon>Hypocreomycetidae</taxon>
        <taxon>Hypocreales</taxon>
        <taxon>Ophiocordycipitaceae</taxon>
        <taxon>Purpureocillium</taxon>
    </lineage>
</organism>
<proteinExistence type="predicted"/>
<reference evidence="1" key="1">
    <citation type="submission" date="2024-12" db="EMBL/GenBank/DDBJ databases">
        <title>Comparative genomics and development of molecular markers within Purpureocillium lilacinum and among Purpureocillium species.</title>
        <authorList>
            <person name="Yeh Z.-Y."/>
            <person name="Ni N.-T."/>
            <person name="Lo P.-H."/>
            <person name="Mushyakhwo K."/>
            <person name="Lin C.-F."/>
            <person name="Nai Y.-S."/>
        </authorList>
    </citation>
    <scope>NUCLEOTIDE SEQUENCE</scope>
    <source>
        <strain evidence="1">NCHU-NPUST-175</strain>
    </source>
</reference>
<gene>
    <name evidence="1" type="ORF">ACCO45_011779</name>
</gene>
<evidence type="ECO:0000313" key="1">
    <source>
        <dbReference type="EMBL" id="KAL3953823.1"/>
    </source>
</evidence>